<evidence type="ECO:0000256" key="2">
    <source>
        <dbReference type="ARBA" id="ARBA00007977"/>
    </source>
</evidence>
<evidence type="ECO:0000256" key="7">
    <source>
        <dbReference type="SAM" id="Phobius"/>
    </source>
</evidence>
<dbReference type="PANTHER" id="PTHR30106">
    <property type="entry name" value="INNER MEMBRANE PROTEIN YEIH-RELATED"/>
    <property type="match status" value="1"/>
</dbReference>
<feature type="transmembrane region" description="Helical" evidence="7">
    <location>
        <begin position="190"/>
        <end position="212"/>
    </location>
</feature>
<keyword evidence="3" id="KW-1003">Cell membrane</keyword>
<keyword evidence="4 7" id="KW-0812">Transmembrane</keyword>
<dbReference type="RefSeq" id="WP_184512610.1">
    <property type="nucleotide sequence ID" value="NZ_JACIJD010000001.1"/>
</dbReference>
<evidence type="ECO:0000313" key="9">
    <source>
        <dbReference type="Proteomes" id="UP000580654"/>
    </source>
</evidence>
<dbReference type="InterPro" id="IPR018383">
    <property type="entry name" value="UPF0324_pro"/>
</dbReference>
<keyword evidence="9" id="KW-1185">Reference proteome</keyword>
<keyword evidence="6 7" id="KW-0472">Membrane</keyword>
<evidence type="ECO:0000256" key="5">
    <source>
        <dbReference type="ARBA" id="ARBA00022989"/>
    </source>
</evidence>
<name>A0A840Y6N7_9PROT</name>
<gene>
    <name evidence="8" type="ORF">FHS87_000038</name>
</gene>
<feature type="transmembrane region" description="Helical" evidence="7">
    <location>
        <begin position="258"/>
        <end position="276"/>
    </location>
</feature>
<feature type="transmembrane region" description="Helical" evidence="7">
    <location>
        <begin position="218"/>
        <end position="238"/>
    </location>
</feature>
<protein>
    <submittedName>
        <fullName evidence="8">Putative integral membrane protein (TIGR00698 family)</fullName>
    </submittedName>
</protein>
<proteinExistence type="inferred from homology"/>
<feature type="transmembrane region" description="Helical" evidence="7">
    <location>
        <begin position="156"/>
        <end position="178"/>
    </location>
</feature>
<accession>A0A840Y6N7</accession>
<organism evidence="8 9">
    <name type="scientific">Muricoccus pecuniae</name>
    <dbReference type="NCBI Taxonomy" id="693023"/>
    <lineage>
        <taxon>Bacteria</taxon>
        <taxon>Pseudomonadati</taxon>
        <taxon>Pseudomonadota</taxon>
        <taxon>Alphaproteobacteria</taxon>
        <taxon>Acetobacterales</taxon>
        <taxon>Roseomonadaceae</taxon>
        <taxon>Muricoccus</taxon>
    </lineage>
</organism>
<feature type="transmembrane region" description="Helical" evidence="7">
    <location>
        <begin position="97"/>
        <end position="116"/>
    </location>
</feature>
<comment type="subcellular location">
    <subcellularLocation>
        <location evidence="1">Cell membrane</location>
        <topology evidence="1">Multi-pass membrane protein</topology>
    </subcellularLocation>
</comment>
<dbReference type="EMBL" id="JACIJD010000001">
    <property type="protein sequence ID" value="MBB5692027.1"/>
    <property type="molecule type" value="Genomic_DNA"/>
</dbReference>
<keyword evidence="5 7" id="KW-1133">Transmembrane helix</keyword>
<evidence type="ECO:0000313" key="8">
    <source>
        <dbReference type="EMBL" id="MBB5692027.1"/>
    </source>
</evidence>
<dbReference type="GO" id="GO:0005886">
    <property type="term" value="C:plasma membrane"/>
    <property type="evidence" value="ECO:0007669"/>
    <property type="project" value="UniProtKB-SubCell"/>
</dbReference>
<evidence type="ECO:0000256" key="3">
    <source>
        <dbReference type="ARBA" id="ARBA00022475"/>
    </source>
</evidence>
<dbReference type="PANTHER" id="PTHR30106:SF2">
    <property type="entry name" value="UPF0324 INNER MEMBRANE PROTEIN YEIH"/>
    <property type="match status" value="1"/>
</dbReference>
<dbReference type="Pfam" id="PF03601">
    <property type="entry name" value="Cons_hypoth698"/>
    <property type="match status" value="1"/>
</dbReference>
<sequence length="342" mass="34291">MPIARRAAQLLPGVLLCALVTLAALGLARLEAALFGRAWVEALVLAILLGAAIRTAWQPGPRWKPGIDFSAKVLLEAAVVLLGASLSTATVLAVGPAMLAGIALVVAVGILSSYGLCRFFGLPWRMAVLVACGNSICGNSAIAAVAPVVGADGRDVAASIAFTAVLGVAVVLSLPLLVPVLGLSPGQYGVLAGLTVYAVPQVLAATAPVSALSVQVGTLVKLVRVLMLGPVVVVLSLLAPRLRGEAGRPSPRPSVARLVPWFILGFLGLALLRSAGMVPEAALAPAAALATALTLLSMAALGLGVDVRTVARSGGRVIAAAVASLLVLGTISLALIRLLGVA</sequence>
<evidence type="ECO:0000256" key="4">
    <source>
        <dbReference type="ARBA" id="ARBA00022692"/>
    </source>
</evidence>
<feature type="transmembrane region" description="Helical" evidence="7">
    <location>
        <begin position="282"/>
        <end position="305"/>
    </location>
</feature>
<feature type="transmembrane region" description="Helical" evidence="7">
    <location>
        <begin position="38"/>
        <end position="57"/>
    </location>
</feature>
<evidence type="ECO:0000256" key="1">
    <source>
        <dbReference type="ARBA" id="ARBA00004651"/>
    </source>
</evidence>
<comment type="caution">
    <text evidence="8">The sequence shown here is derived from an EMBL/GenBank/DDBJ whole genome shotgun (WGS) entry which is preliminary data.</text>
</comment>
<reference evidence="8 9" key="1">
    <citation type="submission" date="2020-08" db="EMBL/GenBank/DDBJ databases">
        <title>Genomic Encyclopedia of Type Strains, Phase IV (KMG-IV): sequencing the most valuable type-strain genomes for metagenomic binning, comparative biology and taxonomic classification.</title>
        <authorList>
            <person name="Goeker M."/>
        </authorList>
    </citation>
    <scope>NUCLEOTIDE SEQUENCE [LARGE SCALE GENOMIC DNA]</scope>
    <source>
        <strain evidence="8 9">DSM 25622</strain>
    </source>
</reference>
<dbReference type="Proteomes" id="UP000580654">
    <property type="component" value="Unassembled WGS sequence"/>
</dbReference>
<feature type="transmembrane region" description="Helical" evidence="7">
    <location>
        <begin position="128"/>
        <end position="150"/>
    </location>
</feature>
<dbReference type="AlphaFoldDB" id="A0A840Y6N7"/>
<feature type="transmembrane region" description="Helical" evidence="7">
    <location>
        <begin position="317"/>
        <end position="339"/>
    </location>
</feature>
<comment type="similarity">
    <text evidence="2">Belongs to the UPF0324 family.</text>
</comment>
<evidence type="ECO:0000256" key="6">
    <source>
        <dbReference type="ARBA" id="ARBA00023136"/>
    </source>
</evidence>
<feature type="transmembrane region" description="Helical" evidence="7">
    <location>
        <begin position="69"/>
        <end position="91"/>
    </location>
</feature>